<dbReference type="AlphaFoldDB" id="A0A7S3G8U1"/>
<organism evidence="1">
    <name type="scientific">Palpitomonas bilix</name>
    <dbReference type="NCBI Taxonomy" id="652834"/>
    <lineage>
        <taxon>Eukaryota</taxon>
        <taxon>Eukaryota incertae sedis</taxon>
    </lineage>
</organism>
<accession>A0A7S3G8U1</accession>
<name>A0A7S3G8U1_9EUKA</name>
<dbReference type="EMBL" id="HBIB01023550">
    <property type="protein sequence ID" value="CAE0253222.1"/>
    <property type="molecule type" value="Transcribed_RNA"/>
</dbReference>
<proteinExistence type="predicted"/>
<evidence type="ECO:0000313" key="1">
    <source>
        <dbReference type="EMBL" id="CAE0253222.1"/>
    </source>
</evidence>
<reference evidence="1" key="1">
    <citation type="submission" date="2021-01" db="EMBL/GenBank/DDBJ databases">
        <authorList>
            <person name="Corre E."/>
            <person name="Pelletier E."/>
            <person name="Niang G."/>
            <person name="Scheremetjew M."/>
            <person name="Finn R."/>
            <person name="Kale V."/>
            <person name="Holt S."/>
            <person name="Cochrane G."/>
            <person name="Meng A."/>
            <person name="Brown T."/>
            <person name="Cohen L."/>
        </authorList>
    </citation>
    <scope>NUCLEOTIDE SEQUENCE</scope>
    <source>
        <strain evidence="1">NIES-2562</strain>
    </source>
</reference>
<gene>
    <name evidence="1" type="ORF">PBIL07802_LOCUS15456</name>
</gene>
<sequence length="104" mass="11900">MATCIERLKRLVQDIDEAVSQMDIPPAFSLFWKRDMFARLILSRFLMYCGAMQMFEGAKNLKNFELPSTHPSLPPSIYTDGGVFKCVSQVTTLLNVSEKFAMRE</sequence>
<protein>
    <submittedName>
        <fullName evidence="1">Uncharacterized protein</fullName>
    </submittedName>
</protein>